<feature type="signal peptide" evidence="1">
    <location>
        <begin position="1"/>
        <end position="21"/>
    </location>
</feature>
<proteinExistence type="predicted"/>
<evidence type="ECO:0000256" key="1">
    <source>
        <dbReference type="SAM" id="SignalP"/>
    </source>
</evidence>
<dbReference type="Proteomes" id="UP001230496">
    <property type="component" value="Chromosome"/>
</dbReference>
<accession>A0AA49GCC5</accession>
<dbReference type="EMBL" id="CP129971">
    <property type="protein sequence ID" value="WKK77477.1"/>
    <property type="molecule type" value="Genomic_DNA"/>
</dbReference>
<organism evidence="2 3">
    <name type="scientific">Marivirga salinarum</name>
    <dbReference type="NCBI Taxonomy" id="3059078"/>
    <lineage>
        <taxon>Bacteria</taxon>
        <taxon>Pseudomonadati</taxon>
        <taxon>Bacteroidota</taxon>
        <taxon>Cytophagia</taxon>
        <taxon>Cytophagales</taxon>
        <taxon>Marivirgaceae</taxon>
        <taxon>Marivirga</taxon>
    </lineage>
</organism>
<gene>
    <name evidence="2" type="ORF">QYS49_10150</name>
</gene>
<feature type="chain" id="PRO_5041372313" description="Outer membrane protein beta-barrel domain-containing protein" evidence="1">
    <location>
        <begin position="22"/>
        <end position="137"/>
    </location>
</feature>
<name>A0AA49GCC5_9BACT</name>
<sequence>MKKLILLFSLVSLFAISESKAQWRLAAGIDVLSTPFFENIPKYRFGVEGQYFMANRFALTGGLEFIEKDLGGSAGFRFYPINPVFLRMRGILKDNSDLALGMGYAIGLSNNWRLETMADYFAVSSGFALRVGLAVKL</sequence>
<keyword evidence="3" id="KW-1185">Reference proteome</keyword>
<keyword evidence="1" id="KW-0732">Signal</keyword>
<protein>
    <recommendedName>
        <fullName evidence="4">Outer membrane protein beta-barrel domain-containing protein</fullName>
    </recommendedName>
</protein>
<evidence type="ECO:0000313" key="2">
    <source>
        <dbReference type="EMBL" id="WKK77477.1"/>
    </source>
</evidence>
<evidence type="ECO:0008006" key="4">
    <source>
        <dbReference type="Google" id="ProtNLM"/>
    </source>
</evidence>
<evidence type="ECO:0000313" key="3">
    <source>
        <dbReference type="Proteomes" id="UP001230496"/>
    </source>
</evidence>
<reference evidence="2 3" key="1">
    <citation type="submission" date="2023-08" db="EMBL/GenBank/DDBJ databases">
        <title>Comparative genomics and taxonomic characterization of three novel marine species of genus Marivirga.</title>
        <authorList>
            <person name="Muhammad N."/>
            <person name="Kim S.-G."/>
        </authorList>
    </citation>
    <scope>NUCLEOTIDE SEQUENCE [LARGE SCALE GENOMIC DNA]</scope>
    <source>
        <strain evidence="2 3">BDSF4-3</strain>
    </source>
</reference>
<dbReference type="RefSeq" id="WP_308349625.1">
    <property type="nucleotide sequence ID" value="NZ_CP129971.1"/>
</dbReference>
<dbReference type="AlphaFoldDB" id="A0AA49GCC5"/>
<dbReference type="KEGG" id="msaa:QYS49_10150"/>